<gene>
    <name evidence="1" type="ORF">K2173_017094</name>
</gene>
<dbReference type="AlphaFoldDB" id="A0AAV8U9Y9"/>
<evidence type="ECO:0000313" key="2">
    <source>
        <dbReference type="Proteomes" id="UP001159364"/>
    </source>
</evidence>
<sequence>MAGRVTLCQLVLGTIPLYTMQTAKIPKGLIQEMDRYCKRFILGEFRDFLPNNLIMKIVAIFPPQPSQEVDQLYWSPEPSVHHIGEIHSYVQDVILAQRLQGDVSPHRAQRSQILEVCWQRLSEGWVNLSTNDSFKGNPILVIADGLLRMLEGFG</sequence>
<protein>
    <submittedName>
        <fullName evidence="1">Uncharacterized protein</fullName>
    </submittedName>
</protein>
<proteinExistence type="predicted"/>
<name>A0AAV8U9Y9_9ROSI</name>
<dbReference type="Proteomes" id="UP001159364">
    <property type="component" value="Linkage Group LG01"/>
</dbReference>
<organism evidence="1 2">
    <name type="scientific">Erythroxylum novogranatense</name>
    <dbReference type="NCBI Taxonomy" id="1862640"/>
    <lineage>
        <taxon>Eukaryota</taxon>
        <taxon>Viridiplantae</taxon>
        <taxon>Streptophyta</taxon>
        <taxon>Embryophyta</taxon>
        <taxon>Tracheophyta</taxon>
        <taxon>Spermatophyta</taxon>
        <taxon>Magnoliopsida</taxon>
        <taxon>eudicotyledons</taxon>
        <taxon>Gunneridae</taxon>
        <taxon>Pentapetalae</taxon>
        <taxon>rosids</taxon>
        <taxon>fabids</taxon>
        <taxon>Malpighiales</taxon>
        <taxon>Erythroxylaceae</taxon>
        <taxon>Erythroxylum</taxon>
    </lineage>
</organism>
<reference evidence="1 2" key="1">
    <citation type="submission" date="2021-09" db="EMBL/GenBank/DDBJ databases">
        <title>Genomic insights and catalytic innovation underlie evolution of tropane alkaloids biosynthesis.</title>
        <authorList>
            <person name="Wang Y.-J."/>
            <person name="Tian T."/>
            <person name="Huang J.-P."/>
            <person name="Huang S.-X."/>
        </authorList>
    </citation>
    <scope>NUCLEOTIDE SEQUENCE [LARGE SCALE GENOMIC DNA]</scope>
    <source>
        <strain evidence="1">KIB-2018</strain>
        <tissue evidence="1">Leaf</tissue>
    </source>
</reference>
<accession>A0AAV8U9Y9</accession>
<evidence type="ECO:0000313" key="1">
    <source>
        <dbReference type="EMBL" id="KAJ8774648.1"/>
    </source>
</evidence>
<dbReference type="EMBL" id="JAIWQS010000001">
    <property type="protein sequence ID" value="KAJ8774648.1"/>
    <property type="molecule type" value="Genomic_DNA"/>
</dbReference>
<comment type="caution">
    <text evidence="1">The sequence shown here is derived from an EMBL/GenBank/DDBJ whole genome shotgun (WGS) entry which is preliminary data.</text>
</comment>
<keyword evidence="2" id="KW-1185">Reference proteome</keyword>